<reference evidence="1 2" key="1">
    <citation type="journal article" date="2013" name="PLoS Pathog.">
        <title>Genomic analysis of the Kiwifruit pathogen Pseudomonas syringae pv. actinidiae provides insight into the origins of an emergent plant disease.</title>
        <authorList>
            <person name="McCann H.C."/>
            <person name="Rikkerink E.H."/>
            <person name="Bertels F."/>
            <person name="Fiers M."/>
            <person name="Lu A."/>
            <person name="Rees-George J."/>
            <person name="Andersen M.T."/>
            <person name="Gleave A.P."/>
            <person name="Haubold B."/>
            <person name="Wohlers M.W."/>
            <person name="Guttman D.S."/>
            <person name="Wang P.W."/>
            <person name="Straub C."/>
            <person name="Vanneste J.L."/>
            <person name="Rainey P.B."/>
            <person name="Templeton M.D."/>
        </authorList>
    </citation>
    <scope>NUCLEOTIDE SEQUENCE [LARGE SCALE GENOMIC DNA]</scope>
    <source>
        <strain evidence="1 2">ICMP 18807</strain>
    </source>
</reference>
<evidence type="ECO:0000313" key="2">
    <source>
        <dbReference type="Proteomes" id="UP000015729"/>
    </source>
</evidence>
<evidence type="ECO:0000313" key="1">
    <source>
        <dbReference type="EMBL" id="EPN61280.1"/>
    </source>
</evidence>
<dbReference type="AlphaFoldDB" id="S6V3F7"/>
<accession>S6V3F7</accession>
<organism evidence="1 2">
    <name type="scientific">Pseudomonas syringae pv. actinidiae ICMP 18807</name>
    <dbReference type="NCBI Taxonomy" id="1194404"/>
    <lineage>
        <taxon>Bacteria</taxon>
        <taxon>Pseudomonadati</taxon>
        <taxon>Pseudomonadota</taxon>
        <taxon>Gammaproteobacteria</taxon>
        <taxon>Pseudomonadales</taxon>
        <taxon>Pseudomonadaceae</taxon>
        <taxon>Pseudomonas</taxon>
        <taxon>Pseudomonas syringae</taxon>
    </lineage>
</organism>
<dbReference type="EMBL" id="AOKG01000396">
    <property type="protein sequence ID" value="EPN61280.1"/>
    <property type="molecule type" value="Genomic_DNA"/>
</dbReference>
<dbReference type="Proteomes" id="UP000015729">
    <property type="component" value="Unassembled WGS sequence"/>
</dbReference>
<protein>
    <submittedName>
        <fullName evidence="1">Uncharacterized protein</fullName>
    </submittedName>
</protein>
<dbReference type="PATRIC" id="fig|1194404.4.peg.1281"/>
<sequence length="74" mass="8084">ANLFAKGPVHSQKIIAYGIAFADKSARNAFRVCPSGICILLRTGHWNVSYKHLVPHAPLKMALPNPLALTNPHK</sequence>
<proteinExistence type="predicted"/>
<gene>
    <name evidence="1" type="ORF">A244_06159</name>
</gene>
<comment type="caution">
    <text evidence="1">The sequence shown here is derived from an EMBL/GenBank/DDBJ whole genome shotgun (WGS) entry which is preliminary data.</text>
</comment>
<name>S6V3F7_PSESF</name>
<feature type="non-terminal residue" evidence="1">
    <location>
        <position position="1"/>
    </location>
</feature>